<dbReference type="Gene3D" id="1.10.275.20">
    <property type="entry name" value="Choline/Carnitine o-acyltransferase"/>
    <property type="match status" value="1"/>
</dbReference>
<dbReference type="Pfam" id="PF00755">
    <property type="entry name" value="Carn_acyltransf"/>
    <property type="match status" value="1"/>
</dbReference>
<keyword evidence="2" id="KW-0808">Transferase</keyword>
<comment type="catalytic activity">
    <reaction evidence="3">
        <text>4,8-dimethylnonanoyl-CoA + (R)-carnitine = O-4,8-dimethylnonanoyl-(R)-carnitine + CoA</text>
        <dbReference type="Rhea" id="RHEA:44860"/>
        <dbReference type="ChEBI" id="CHEBI:16347"/>
        <dbReference type="ChEBI" id="CHEBI:57287"/>
        <dbReference type="ChEBI" id="CHEBI:77061"/>
        <dbReference type="ChEBI" id="CHEBI:84654"/>
    </reaction>
</comment>
<name>A0A822FFH2_9BILA</name>
<dbReference type="GO" id="GO:0004095">
    <property type="term" value="F:carnitine O-palmitoyltransferase activity"/>
    <property type="evidence" value="ECO:0007669"/>
    <property type="project" value="TreeGrafter"/>
</dbReference>
<evidence type="ECO:0000256" key="1">
    <source>
        <dbReference type="ARBA" id="ARBA00005005"/>
    </source>
</evidence>
<proteinExistence type="predicted"/>
<sequence length="71" mass="8238">HGWMYQKHGEAVGLIPKFWMGLVKVFAGRDPSLYSCQNILPALPLPSLDDTLQRYLRTVRPLYDDEAYQRT</sequence>
<dbReference type="AlphaFoldDB" id="A0A822FFH2"/>
<comment type="pathway">
    <text evidence="1">Lipid metabolism; fatty acid beta-oxidation.</text>
</comment>
<accession>A0A822FFH2</accession>
<dbReference type="InterPro" id="IPR042572">
    <property type="entry name" value="Carn_acyl_trans_N"/>
</dbReference>
<dbReference type="PANTHER" id="PTHR22589">
    <property type="entry name" value="CARNITINE O-ACYLTRANSFERASE"/>
    <property type="match status" value="1"/>
</dbReference>
<keyword evidence="2" id="KW-0012">Acyltransferase</keyword>
<dbReference type="SUPFAM" id="SSF52777">
    <property type="entry name" value="CoA-dependent acyltransferases"/>
    <property type="match status" value="1"/>
</dbReference>
<evidence type="ECO:0000256" key="3">
    <source>
        <dbReference type="ARBA" id="ARBA00048999"/>
    </source>
</evidence>
<dbReference type="Proteomes" id="UP000663848">
    <property type="component" value="Unassembled WGS sequence"/>
</dbReference>
<reference evidence="5" key="1">
    <citation type="submission" date="2021-02" db="EMBL/GenBank/DDBJ databases">
        <authorList>
            <person name="Nowell W R."/>
        </authorList>
    </citation>
    <scope>NUCLEOTIDE SEQUENCE</scope>
</reference>
<evidence type="ECO:0000259" key="4">
    <source>
        <dbReference type="Pfam" id="PF00755"/>
    </source>
</evidence>
<dbReference type="PROSITE" id="PS00439">
    <property type="entry name" value="ACYLTRANSF_C_1"/>
    <property type="match status" value="1"/>
</dbReference>
<dbReference type="EMBL" id="CAJOBR010079591">
    <property type="protein sequence ID" value="CAF5120005.1"/>
    <property type="molecule type" value="Genomic_DNA"/>
</dbReference>
<feature type="domain" description="Choline/carnitine acyltransferase" evidence="4">
    <location>
        <begin position="43"/>
        <end position="71"/>
    </location>
</feature>
<evidence type="ECO:0000313" key="6">
    <source>
        <dbReference type="Proteomes" id="UP000663848"/>
    </source>
</evidence>
<evidence type="ECO:0000313" key="5">
    <source>
        <dbReference type="EMBL" id="CAF5120005.1"/>
    </source>
</evidence>
<comment type="caution">
    <text evidence="5">The sequence shown here is derived from an EMBL/GenBank/DDBJ whole genome shotgun (WGS) entry which is preliminary data.</text>
</comment>
<evidence type="ECO:0000256" key="2">
    <source>
        <dbReference type="ARBA" id="ARBA00023315"/>
    </source>
</evidence>
<organism evidence="5 6">
    <name type="scientific">Rotaria socialis</name>
    <dbReference type="NCBI Taxonomy" id="392032"/>
    <lineage>
        <taxon>Eukaryota</taxon>
        <taxon>Metazoa</taxon>
        <taxon>Spiralia</taxon>
        <taxon>Gnathifera</taxon>
        <taxon>Rotifera</taxon>
        <taxon>Eurotatoria</taxon>
        <taxon>Bdelloidea</taxon>
        <taxon>Philodinida</taxon>
        <taxon>Philodinidae</taxon>
        <taxon>Rotaria</taxon>
    </lineage>
</organism>
<dbReference type="GO" id="GO:0005739">
    <property type="term" value="C:mitochondrion"/>
    <property type="evidence" value="ECO:0007669"/>
    <property type="project" value="TreeGrafter"/>
</dbReference>
<dbReference type="PANTHER" id="PTHR22589:SF31">
    <property type="entry name" value="CARNITINE O-PALMITOYLTRANSFERASE"/>
    <property type="match status" value="1"/>
</dbReference>
<dbReference type="UniPathway" id="UPA00659"/>
<protein>
    <recommendedName>
        <fullName evidence="4">Choline/carnitine acyltransferase domain-containing protein</fullName>
    </recommendedName>
</protein>
<dbReference type="InterPro" id="IPR039551">
    <property type="entry name" value="Cho/carn_acyl_trans"/>
</dbReference>
<dbReference type="GO" id="GO:0009437">
    <property type="term" value="P:carnitine metabolic process"/>
    <property type="evidence" value="ECO:0007669"/>
    <property type="project" value="TreeGrafter"/>
</dbReference>
<feature type="non-terminal residue" evidence="5">
    <location>
        <position position="71"/>
    </location>
</feature>
<dbReference type="GO" id="GO:0006635">
    <property type="term" value="P:fatty acid beta-oxidation"/>
    <property type="evidence" value="ECO:0007669"/>
    <property type="project" value="UniProtKB-UniPathway"/>
</dbReference>
<gene>
    <name evidence="5" type="ORF">QYT958_LOCUS45991</name>
</gene>
<feature type="non-terminal residue" evidence="5">
    <location>
        <position position="1"/>
    </location>
</feature>
<dbReference type="InterPro" id="IPR000542">
    <property type="entry name" value="Carn_acyl_trans"/>
</dbReference>